<comment type="subcellular location">
    <subcellularLocation>
        <location evidence="1">Cell membrane</location>
        <topology evidence="1">Multi-pass membrane protein</topology>
    </subcellularLocation>
</comment>
<dbReference type="InterPro" id="IPR058204">
    <property type="entry name" value="FtsX_firmicutes-type"/>
</dbReference>
<dbReference type="Gene3D" id="3.30.70.3040">
    <property type="match status" value="1"/>
</dbReference>
<evidence type="ECO:0000256" key="6">
    <source>
        <dbReference type="ARBA" id="ARBA00022692"/>
    </source>
</evidence>
<dbReference type="Proteomes" id="UP000823877">
    <property type="component" value="Unassembled WGS sequence"/>
</dbReference>
<evidence type="ECO:0000313" key="14">
    <source>
        <dbReference type="EMBL" id="HJB74111.1"/>
    </source>
</evidence>
<dbReference type="NCBIfam" id="NF038347">
    <property type="entry name" value="FtsX_Gpos"/>
    <property type="match status" value="1"/>
</dbReference>
<reference evidence="14" key="2">
    <citation type="submission" date="2021-04" db="EMBL/GenBank/DDBJ databases">
        <authorList>
            <person name="Gilroy R."/>
        </authorList>
    </citation>
    <scope>NUCLEOTIDE SEQUENCE</scope>
    <source>
        <strain evidence="14">CHK188-16595</strain>
    </source>
</reference>
<proteinExistence type="inferred from homology"/>
<protein>
    <recommendedName>
        <fullName evidence="3 10">Cell division protein FtsX</fullName>
    </recommendedName>
</protein>
<sequence>MTGSSFRYLFKEGFRNTWSNRMMSIASICVLMSCLVLIGCASMIFLNIESLLGRIEEENVVMVYIQDDTSDADITAMDTQLKGLDNVKEVEFVPKEDAWADQLSTMEEAQAQFFTEISSDIPLPDAFKVTVDDLTYFDQTVSQIEQLDHIDTIRENKDLAEKLVTIRHGVEVISIVIVAVLLAISVFIISNTIKLTVYSRRLEISIMKSVGATNSFVRLPFVVEGMILGIISGVISLGLVWAFYEFAIHQFSDLLSSLQLDALNFADYALPMLGIFIAIGIVTGVGGALISMGRYLNREGSEISAI</sequence>
<dbReference type="InterPro" id="IPR003838">
    <property type="entry name" value="ABC3_permease_C"/>
</dbReference>
<comment type="similarity">
    <text evidence="2 10">Belongs to the ABC-4 integral membrane protein family. FtsX subfamily.</text>
</comment>
<comment type="caution">
    <text evidence="14">The sequence shown here is derived from an EMBL/GenBank/DDBJ whole genome shotgun (WGS) entry which is preliminary data.</text>
</comment>
<dbReference type="PIRSF" id="PIRSF003097">
    <property type="entry name" value="FtsX"/>
    <property type="match status" value="1"/>
</dbReference>
<keyword evidence="8 10" id="KW-0472">Membrane</keyword>
<accession>A0A9D2MHC0</accession>
<organism evidence="14 15">
    <name type="scientific">Candidatus Eubacterium faecale</name>
    <dbReference type="NCBI Taxonomy" id="2838568"/>
    <lineage>
        <taxon>Bacteria</taxon>
        <taxon>Bacillati</taxon>
        <taxon>Bacillota</taxon>
        <taxon>Clostridia</taxon>
        <taxon>Eubacteriales</taxon>
        <taxon>Eubacteriaceae</taxon>
        <taxon>Eubacterium</taxon>
    </lineage>
</organism>
<feature type="transmembrane region" description="Helical" evidence="11">
    <location>
        <begin position="172"/>
        <end position="198"/>
    </location>
</feature>
<dbReference type="GO" id="GO:0005886">
    <property type="term" value="C:plasma membrane"/>
    <property type="evidence" value="ECO:0007669"/>
    <property type="project" value="UniProtKB-SubCell"/>
</dbReference>
<feature type="transmembrane region" description="Helical" evidence="11">
    <location>
        <begin position="21"/>
        <end position="46"/>
    </location>
</feature>
<evidence type="ECO:0000259" key="12">
    <source>
        <dbReference type="Pfam" id="PF02687"/>
    </source>
</evidence>
<keyword evidence="5 10" id="KW-0132">Cell division</keyword>
<feature type="transmembrane region" description="Helical" evidence="11">
    <location>
        <begin position="268"/>
        <end position="290"/>
    </location>
</feature>
<dbReference type="InterPro" id="IPR040690">
    <property type="entry name" value="FtsX_ECD"/>
</dbReference>
<keyword evidence="9 10" id="KW-0131">Cell cycle</keyword>
<evidence type="ECO:0000256" key="11">
    <source>
        <dbReference type="SAM" id="Phobius"/>
    </source>
</evidence>
<feature type="domain" description="ABC3 transporter permease C-terminal" evidence="12">
    <location>
        <begin position="175"/>
        <end position="291"/>
    </location>
</feature>
<dbReference type="PANTHER" id="PTHR47755">
    <property type="entry name" value="CELL DIVISION PROTEIN FTSX"/>
    <property type="match status" value="1"/>
</dbReference>
<keyword evidence="6 11" id="KW-0812">Transmembrane</keyword>
<gene>
    <name evidence="14" type="primary">ftsX</name>
    <name evidence="14" type="ORF">IAA37_00340</name>
</gene>
<dbReference type="Pfam" id="PF18075">
    <property type="entry name" value="FtsX_ECD"/>
    <property type="match status" value="1"/>
</dbReference>
<evidence type="ECO:0000256" key="3">
    <source>
        <dbReference type="ARBA" id="ARBA00021907"/>
    </source>
</evidence>
<dbReference type="EMBL" id="DWXN01000001">
    <property type="protein sequence ID" value="HJB74111.1"/>
    <property type="molecule type" value="Genomic_DNA"/>
</dbReference>
<evidence type="ECO:0000256" key="4">
    <source>
        <dbReference type="ARBA" id="ARBA00022475"/>
    </source>
</evidence>
<evidence type="ECO:0000256" key="10">
    <source>
        <dbReference type="PIRNR" id="PIRNR003097"/>
    </source>
</evidence>
<comment type="function">
    <text evidence="10">Part of the ABC transporter FtsEX involved in asymmetric cellular division facilitating the initiation of sporulation.</text>
</comment>
<reference evidence="14" key="1">
    <citation type="journal article" date="2021" name="PeerJ">
        <title>Extensive microbial diversity within the chicken gut microbiome revealed by metagenomics and culture.</title>
        <authorList>
            <person name="Gilroy R."/>
            <person name="Ravi A."/>
            <person name="Getino M."/>
            <person name="Pursley I."/>
            <person name="Horton D.L."/>
            <person name="Alikhan N.F."/>
            <person name="Baker D."/>
            <person name="Gharbi K."/>
            <person name="Hall N."/>
            <person name="Watson M."/>
            <person name="Adriaenssens E.M."/>
            <person name="Foster-Nyarko E."/>
            <person name="Jarju S."/>
            <person name="Secka A."/>
            <person name="Antonio M."/>
            <person name="Oren A."/>
            <person name="Chaudhuri R.R."/>
            <person name="La Ragione R."/>
            <person name="Hildebrand F."/>
            <person name="Pallen M.J."/>
        </authorList>
    </citation>
    <scope>NUCLEOTIDE SEQUENCE</scope>
    <source>
        <strain evidence="14">CHK188-16595</strain>
    </source>
</reference>
<evidence type="ECO:0000256" key="7">
    <source>
        <dbReference type="ARBA" id="ARBA00022989"/>
    </source>
</evidence>
<dbReference type="InterPro" id="IPR004513">
    <property type="entry name" value="FtsX"/>
</dbReference>
<evidence type="ECO:0000256" key="1">
    <source>
        <dbReference type="ARBA" id="ARBA00004651"/>
    </source>
</evidence>
<evidence type="ECO:0000256" key="9">
    <source>
        <dbReference type="ARBA" id="ARBA00023306"/>
    </source>
</evidence>
<evidence type="ECO:0000256" key="2">
    <source>
        <dbReference type="ARBA" id="ARBA00007379"/>
    </source>
</evidence>
<feature type="transmembrane region" description="Helical" evidence="11">
    <location>
        <begin position="219"/>
        <end position="244"/>
    </location>
</feature>
<dbReference type="PANTHER" id="PTHR47755:SF1">
    <property type="entry name" value="CELL DIVISION PROTEIN FTSX"/>
    <property type="match status" value="1"/>
</dbReference>
<dbReference type="AlphaFoldDB" id="A0A9D2MHC0"/>
<feature type="domain" description="FtsX extracellular" evidence="13">
    <location>
        <begin position="61"/>
        <end position="153"/>
    </location>
</feature>
<keyword evidence="7 11" id="KW-1133">Transmembrane helix</keyword>
<dbReference type="GO" id="GO:0051301">
    <property type="term" value="P:cell division"/>
    <property type="evidence" value="ECO:0007669"/>
    <property type="project" value="UniProtKB-KW"/>
</dbReference>
<evidence type="ECO:0000313" key="15">
    <source>
        <dbReference type="Proteomes" id="UP000823877"/>
    </source>
</evidence>
<name>A0A9D2MHC0_9FIRM</name>
<dbReference type="Pfam" id="PF02687">
    <property type="entry name" value="FtsX"/>
    <property type="match status" value="1"/>
</dbReference>
<dbReference type="PROSITE" id="PS51257">
    <property type="entry name" value="PROKAR_LIPOPROTEIN"/>
    <property type="match status" value="1"/>
</dbReference>
<keyword evidence="4 10" id="KW-1003">Cell membrane</keyword>
<evidence type="ECO:0000259" key="13">
    <source>
        <dbReference type="Pfam" id="PF18075"/>
    </source>
</evidence>
<evidence type="ECO:0000256" key="5">
    <source>
        <dbReference type="ARBA" id="ARBA00022618"/>
    </source>
</evidence>
<evidence type="ECO:0000256" key="8">
    <source>
        <dbReference type="ARBA" id="ARBA00023136"/>
    </source>
</evidence>